<dbReference type="SUPFAM" id="SSF55785">
    <property type="entry name" value="PYP-like sensor domain (PAS domain)"/>
    <property type="match status" value="3"/>
</dbReference>
<dbReference type="CDD" id="cd00077">
    <property type="entry name" value="HDc"/>
    <property type="match status" value="1"/>
</dbReference>
<dbReference type="KEGG" id="ssm:Spirs_3389"/>
<dbReference type="AlphaFoldDB" id="E1R2C0"/>
<dbReference type="eggNOG" id="COG2202">
    <property type="taxonomic scope" value="Bacteria"/>
</dbReference>
<dbReference type="SMART" id="SM00471">
    <property type="entry name" value="HDc"/>
    <property type="match status" value="1"/>
</dbReference>
<dbReference type="HOGENOM" id="CLU_478888_0_0_12"/>
<reference evidence="4 5" key="1">
    <citation type="journal article" date="2010" name="Stand. Genomic Sci.">
        <title>Complete genome sequence of Spirochaeta smaragdinae type strain (SEBR 4228).</title>
        <authorList>
            <person name="Mavromatis K."/>
            <person name="Yasawong M."/>
            <person name="Chertkov O."/>
            <person name="Lapidus A."/>
            <person name="Lucas S."/>
            <person name="Nolan M."/>
            <person name="Del Rio T.G."/>
            <person name="Tice H."/>
            <person name="Cheng J.F."/>
            <person name="Pitluck S."/>
            <person name="Liolios K."/>
            <person name="Ivanova N."/>
            <person name="Tapia R."/>
            <person name="Han C."/>
            <person name="Bruce D."/>
            <person name="Goodwin L."/>
            <person name="Pati A."/>
            <person name="Chen A."/>
            <person name="Palaniappan K."/>
            <person name="Land M."/>
            <person name="Hauser L."/>
            <person name="Chang Y.J."/>
            <person name="Jeffries C.D."/>
            <person name="Detter J.C."/>
            <person name="Rohde M."/>
            <person name="Brambilla E."/>
            <person name="Spring S."/>
            <person name="Goker M."/>
            <person name="Sikorski J."/>
            <person name="Woyke T."/>
            <person name="Bristow J."/>
            <person name="Eisen J.A."/>
            <person name="Markowitz V."/>
            <person name="Hugenholtz P."/>
            <person name="Klenk H.P."/>
            <person name="Kyrpides N.C."/>
        </authorList>
    </citation>
    <scope>NUCLEOTIDE SEQUENCE [LARGE SCALE GENOMIC DNA]</scope>
    <source>
        <strain evidence="5">DSM 11293 / JCM 15392 / SEBR 4228</strain>
    </source>
</reference>
<sequence length="569" mass="66027">MHLPNTESNSCDSNVLYNFFLHNPLACLMLSSTGKILAINIKASEDLGYDLNEIIGKPLEILINDAEHVLKQDDSNELTKEINIRANNNTLYPVEYTTFQSGKSKILIFRRRTNRVNRLYDQQKVQFSAQLGSWDYDRKTRSFDWSEETYRIFGKDPSRFIPNRENVIECVHPDDRRFVNRVLDETARLPELKYRIIHGITGQERWVYQKHWHIDNTKNAGDTTLTGVIQDITASETLLKEYAKFYHAVKFARNPLIITDKKGRITFLNQQCEKIYGYDLTELQEKSIWILNGEKEVYLDNGYSETQYEKLFAEMKRDLFIPQIGCWEGELINKTRDGEIRWVRSLIHTLRDKKGKIEAFVFTSFDITEERKQEEHVRIEIYDAIASVAEHRDNETGKHMKRIGEFSYLIAKKLGKSRRFSDDMRIFAPMHDIGKVGIADEILMAPRLLTKEEFEIMKTHTTIGYDILKGRSKLEMAAEIAENHHEKYDGTGYPKGISGKGIPLSARICSIVDVYDALRSKRPYKEAFSEEKTFEIIAKGSGTHFDPLLVKLLFASRSSLNTVFNELKD</sequence>
<keyword evidence="5" id="KW-1185">Reference proteome</keyword>
<dbReference type="InterPro" id="IPR003607">
    <property type="entry name" value="HD/PDEase_dom"/>
</dbReference>
<dbReference type="Gene3D" id="3.30.450.20">
    <property type="entry name" value="PAS domain"/>
    <property type="match status" value="3"/>
</dbReference>
<name>E1R2C0_SEDSS</name>
<evidence type="ECO:0000259" key="2">
    <source>
        <dbReference type="PROSITE" id="PS50113"/>
    </source>
</evidence>
<dbReference type="InterPro" id="IPR000700">
    <property type="entry name" value="PAS-assoc_C"/>
</dbReference>
<dbReference type="Proteomes" id="UP000002318">
    <property type="component" value="Chromosome"/>
</dbReference>
<feature type="domain" description="PAC" evidence="2">
    <location>
        <begin position="325"/>
        <end position="379"/>
    </location>
</feature>
<dbReference type="Pfam" id="PF08447">
    <property type="entry name" value="PAS_3"/>
    <property type="match status" value="1"/>
</dbReference>
<dbReference type="RefSeq" id="WP_013255939.1">
    <property type="nucleotide sequence ID" value="NC_014364.1"/>
</dbReference>
<dbReference type="EMBL" id="CP002116">
    <property type="protein sequence ID" value="ADK82480.1"/>
    <property type="molecule type" value="Genomic_DNA"/>
</dbReference>
<dbReference type="InterPro" id="IPR037522">
    <property type="entry name" value="HD_GYP_dom"/>
</dbReference>
<feature type="domain" description="PAS" evidence="1">
    <location>
        <begin position="241"/>
        <end position="287"/>
    </location>
</feature>
<feature type="domain" description="HD-GYP" evidence="3">
    <location>
        <begin position="374"/>
        <end position="569"/>
    </location>
</feature>
<evidence type="ECO:0000313" key="5">
    <source>
        <dbReference type="Proteomes" id="UP000002318"/>
    </source>
</evidence>
<dbReference type="PROSITE" id="PS50113">
    <property type="entry name" value="PAC"/>
    <property type="match status" value="1"/>
</dbReference>
<feature type="domain" description="PAS" evidence="1">
    <location>
        <begin position="28"/>
        <end position="89"/>
    </location>
</feature>
<dbReference type="PROSITE" id="PS50112">
    <property type="entry name" value="PAS"/>
    <property type="match status" value="2"/>
</dbReference>
<dbReference type="PROSITE" id="PS51832">
    <property type="entry name" value="HD_GYP"/>
    <property type="match status" value="1"/>
</dbReference>
<dbReference type="OrthoDB" id="9781505at2"/>
<accession>E1R2C0</accession>
<dbReference type="STRING" id="573413.Spirs_3389"/>
<organism evidence="4 5">
    <name type="scientific">Sediminispirochaeta smaragdinae (strain DSM 11293 / JCM 15392 / SEBR 4228)</name>
    <name type="common">Spirochaeta smaragdinae</name>
    <dbReference type="NCBI Taxonomy" id="573413"/>
    <lineage>
        <taxon>Bacteria</taxon>
        <taxon>Pseudomonadati</taxon>
        <taxon>Spirochaetota</taxon>
        <taxon>Spirochaetia</taxon>
        <taxon>Spirochaetales</taxon>
        <taxon>Spirochaetaceae</taxon>
        <taxon>Sediminispirochaeta</taxon>
    </lineage>
</organism>
<gene>
    <name evidence="4" type="ordered locus">Spirs_3389</name>
</gene>
<evidence type="ECO:0000259" key="3">
    <source>
        <dbReference type="PROSITE" id="PS51832"/>
    </source>
</evidence>
<evidence type="ECO:0000313" key="4">
    <source>
        <dbReference type="EMBL" id="ADK82480.1"/>
    </source>
</evidence>
<dbReference type="InterPro" id="IPR001610">
    <property type="entry name" value="PAC"/>
</dbReference>
<dbReference type="Pfam" id="PF13487">
    <property type="entry name" value="HD_5"/>
    <property type="match status" value="1"/>
</dbReference>
<dbReference type="Pfam" id="PF13426">
    <property type="entry name" value="PAS_9"/>
    <property type="match status" value="2"/>
</dbReference>
<dbReference type="InterPro" id="IPR035965">
    <property type="entry name" value="PAS-like_dom_sf"/>
</dbReference>
<dbReference type="InterPro" id="IPR052020">
    <property type="entry name" value="Cyclic_di-GMP/3'3'-cGAMP_PDE"/>
</dbReference>
<dbReference type="CDD" id="cd00130">
    <property type="entry name" value="PAS"/>
    <property type="match status" value="2"/>
</dbReference>
<dbReference type="eggNOG" id="COG3437">
    <property type="taxonomic scope" value="Bacteria"/>
</dbReference>
<dbReference type="Gene3D" id="1.10.3210.10">
    <property type="entry name" value="Hypothetical protein af1432"/>
    <property type="match status" value="1"/>
</dbReference>
<dbReference type="InterPro" id="IPR000014">
    <property type="entry name" value="PAS"/>
</dbReference>
<dbReference type="SMART" id="SM00091">
    <property type="entry name" value="PAS"/>
    <property type="match status" value="3"/>
</dbReference>
<protein>
    <submittedName>
        <fullName evidence="4">PAS/PAC sensor protein</fullName>
    </submittedName>
</protein>
<proteinExistence type="predicted"/>
<dbReference type="NCBIfam" id="TIGR00229">
    <property type="entry name" value="sensory_box"/>
    <property type="match status" value="1"/>
</dbReference>
<dbReference type="PANTHER" id="PTHR45228">
    <property type="entry name" value="CYCLIC DI-GMP PHOSPHODIESTERASE TM_0186-RELATED"/>
    <property type="match status" value="1"/>
</dbReference>
<evidence type="ECO:0000259" key="1">
    <source>
        <dbReference type="PROSITE" id="PS50112"/>
    </source>
</evidence>
<dbReference type="InterPro" id="IPR013655">
    <property type="entry name" value="PAS_fold_3"/>
</dbReference>
<dbReference type="SMART" id="SM00086">
    <property type="entry name" value="PAC"/>
    <property type="match status" value="1"/>
</dbReference>
<dbReference type="SUPFAM" id="SSF109604">
    <property type="entry name" value="HD-domain/PDEase-like"/>
    <property type="match status" value="1"/>
</dbReference>